<evidence type="ECO:0000313" key="5">
    <source>
        <dbReference type="Proteomes" id="UP000029647"/>
    </source>
</evidence>
<dbReference type="EMBL" id="BBMM01000002">
    <property type="protein sequence ID" value="GAK99612.1"/>
    <property type="molecule type" value="Genomic_DNA"/>
</dbReference>
<comment type="caution">
    <text evidence="2">The sequence shown here is derived from an EMBL/GenBank/DDBJ whole genome shotgun (WGS) entry which is preliminary data.</text>
</comment>
<dbReference type="Proteomes" id="UP000029226">
    <property type="component" value="Unassembled WGS sequence"/>
</dbReference>
<evidence type="ECO:0000313" key="2">
    <source>
        <dbReference type="EMBL" id="GAK99612.1"/>
    </source>
</evidence>
<organism evidence="2 4">
    <name type="scientific">Nonlabens ulvanivorans</name>
    <name type="common">Persicivirga ulvanivorans</name>
    <dbReference type="NCBI Taxonomy" id="906888"/>
    <lineage>
        <taxon>Bacteria</taxon>
        <taxon>Pseudomonadati</taxon>
        <taxon>Bacteroidota</taxon>
        <taxon>Flavobacteriia</taxon>
        <taxon>Flavobacteriales</taxon>
        <taxon>Flavobacteriaceae</taxon>
        <taxon>Nonlabens</taxon>
    </lineage>
</organism>
<proteinExistence type="predicted"/>
<reference evidence="4 5" key="1">
    <citation type="journal article" date="2014" name="Genome Announc.">
        <title>Draft Genome Sequences of Marine Flavobacterium Nonlabens Strains NR17, NR24, NR27, NR32, NR33, and Ara13.</title>
        <authorList>
            <person name="Nakanishi M."/>
            <person name="Meirelles P."/>
            <person name="Suzuki R."/>
            <person name="Takatani N."/>
            <person name="Mino S."/>
            <person name="Suda W."/>
            <person name="Oshima K."/>
            <person name="Hattori M."/>
            <person name="Ohkuma M."/>
            <person name="Hosokawa M."/>
            <person name="Miyashita K."/>
            <person name="Thompson F.L."/>
            <person name="Niwa A."/>
            <person name="Sawabe T."/>
            <person name="Sawabe T."/>
        </authorList>
    </citation>
    <scope>NUCLEOTIDE SEQUENCE [LARGE SCALE GENOMIC DNA]</scope>
    <source>
        <strain evidence="3">JCM 19275</strain>
        <strain evidence="2">JCM 19314</strain>
        <strain evidence="5">JCM19275</strain>
        <strain evidence="4">JCM19314</strain>
    </source>
</reference>
<evidence type="ECO:0000313" key="3">
    <source>
        <dbReference type="EMBL" id="GAL76116.1"/>
    </source>
</evidence>
<gene>
    <name evidence="3" type="ORF">JCM19275_2248</name>
    <name evidence="2" type="ORF">JCM19314_3657</name>
</gene>
<sequence>MKKYLSIIFISFLFLFSAFAKAQQEPTTVIKTKGRYINNTVELRFS</sequence>
<name>A0A090QBM0_NONUL</name>
<accession>A0A090QBM0</accession>
<keyword evidence="1" id="KW-0732">Signal</keyword>
<dbReference type="Proteomes" id="UP000029647">
    <property type="component" value="Unassembled WGS sequence"/>
</dbReference>
<dbReference type="AlphaFoldDB" id="A0A090QBM0"/>
<protein>
    <submittedName>
        <fullName evidence="2">Uncharacterized protein</fullName>
    </submittedName>
</protein>
<feature type="signal peptide" evidence="1">
    <location>
        <begin position="1"/>
        <end position="22"/>
    </location>
</feature>
<dbReference type="EMBL" id="BBNT01000008">
    <property type="protein sequence ID" value="GAL76116.1"/>
    <property type="molecule type" value="Genomic_DNA"/>
</dbReference>
<feature type="chain" id="PRO_5010408264" evidence="1">
    <location>
        <begin position="23"/>
        <end position="46"/>
    </location>
</feature>
<evidence type="ECO:0000256" key="1">
    <source>
        <dbReference type="SAM" id="SignalP"/>
    </source>
</evidence>
<evidence type="ECO:0000313" key="4">
    <source>
        <dbReference type="Proteomes" id="UP000029226"/>
    </source>
</evidence>